<dbReference type="AlphaFoldDB" id="A0AAN8RI31"/>
<feature type="transmembrane region" description="Helical" evidence="2">
    <location>
        <begin position="133"/>
        <end position="157"/>
    </location>
</feature>
<keyword evidence="2" id="KW-0472">Membrane</keyword>
<dbReference type="Proteomes" id="UP001307849">
    <property type="component" value="Unassembled WGS sequence"/>
</dbReference>
<comment type="caution">
    <text evidence="3">The sequence shown here is derived from an EMBL/GenBank/DDBJ whole genome shotgun (WGS) entry which is preliminary data.</text>
</comment>
<keyword evidence="2" id="KW-1133">Transmembrane helix</keyword>
<proteinExistence type="predicted"/>
<accession>A0AAN8RI31</accession>
<sequence length="257" mass="28252">MWKNGESSKTAGARVYENQTTGQYSNPSLASTDDESNKDSTELQFLPLSPPPNSQSFKARDAPDIESKGKMPMRLLTEPLTNIDLESQPENNCNITSTGKYGSTDEISSSSSWVPRLKSPVARNADRLFTWKVNCYIIPVAGFSSLAQLACLPFLLVYTIPEEPDVVKAFNAAVAGSVLGSLVLLVLSFKRALFWWKKVDKEEGATKSRWELLMVANSLLGFAWLWCLYYLLGLKAKSGIGSESGGIDFGSESILKF</sequence>
<feature type="region of interest" description="Disordered" evidence="1">
    <location>
        <begin position="1"/>
        <end position="64"/>
    </location>
</feature>
<keyword evidence="2" id="KW-0812">Transmembrane</keyword>
<evidence type="ECO:0000313" key="3">
    <source>
        <dbReference type="EMBL" id="KAK6497241.1"/>
    </source>
</evidence>
<feature type="transmembrane region" description="Helical" evidence="2">
    <location>
        <begin position="169"/>
        <end position="189"/>
    </location>
</feature>
<feature type="compositionally biased region" description="Polar residues" evidence="1">
    <location>
        <begin position="1"/>
        <end position="10"/>
    </location>
</feature>
<feature type="transmembrane region" description="Helical" evidence="2">
    <location>
        <begin position="210"/>
        <end position="232"/>
    </location>
</feature>
<evidence type="ECO:0000313" key="4">
    <source>
        <dbReference type="Proteomes" id="UP001307849"/>
    </source>
</evidence>
<gene>
    <name evidence="3" type="ORF">TWF506_004715</name>
</gene>
<evidence type="ECO:0000256" key="2">
    <source>
        <dbReference type="SAM" id="Phobius"/>
    </source>
</evidence>
<organism evidence="3 4">
    <name type="scientific">Arthrobotrys conoides</name>
    <dbReference type="NCBI Taxonomy" id="74498"/>
    <lineage>
        <taxon>Eukaryota</taxon>
        <taxon>Fungi</taxon>
        <taxon>Dikarya</taxon>
        <taxon>Ascomycota</taxon>
        <taxon>Pezizomycotina</taxon>
        <taxon>Orbiliomycetes</taxon>
        <taxon>Orbiliales</taxon>
        <taxon>Orbiliaceae</taxon>
        <taxon>Arthrobotrys</taxon>
    </lineage>
</organism>
<evidence type="ECO:0000256" key="1">
    <source>
        <dbReference type="SAM" id="MobiDB-lite"/>
    </source>
</evidence>
<feature type="compositionally biased region" description="Polar residues" evidence="1">
    <location>
        <begin position="17"/>
        <end position="31"/>
    </location>
</feature>
<name>A0AAN8RI31_9PEZI</name>
<dbReference type="EMBL" id="JAVHJM010000015">
    <property type="protein sequence ID" value="KAK6497241.1"/>
    <property type="molecule type" value="Genomic_DNA"/>
</dbReference>
<keyword evidence="4" id="KW-1185">Reference proteome</keyword>
<protein>
    <submittedName>
        <fullName evidence="3">Uncharacterized protein</fullName>
    </submittedName>
</protein>
<reference evidence="3 4" key="1">
    <citation type="submission" date="2019-10" db="EMBL/GenBank/DDBJ databases">
        <authorList>
            <person name="Palmer J.M."/>
        </authorList>
    </citation>
    <scope>NUCLEOTIDE SEQUENCE [LARGE SCALE GENOMIC DNA]</scope>
    <source>
        <strain evidence="3 4">TWF506</strain>
    </source>
</reference>